<gene>
    <name evidence="1" type="ORF">GUITHDRAFT_104173</name>
</gene>
<dbReference type="HOGENOM" id="CLU_1028353_0_0_1"/>
<dbReference type="KEGG" id="gtt:GUITHDRAFT_104173"/>
<dbReference type="EMBL" id="JH992979">
    <property type="protein sequence ID" value="EKX50365.1"/>
    <property type="molecule type" value="Genomic_DNA"/>
</dbReference>
<dbReference type="GeneID" id="17306926"/>
<dbReference type="Proteomes" id="UP000011087">
    <property type="component" value="Unassembled WGS sequence"/>
</dbReference>
<dbReference type="eggNOG" id="ENOG502S4S6">
    <property type="taxonomic scope" value="Eukaryota"/>
</dbReference>
<protein>
    <recommendedName>
        <fullName evidence="4">2OG-Fe(II) oxygenase</fullName>
    </recommendedName>
</protein>
<dbReference type="SUPFAM" id="SSF51197">
    <property type="entry name" value="Clavaminate synthase-like"/>
    <property type="match status" value="1"/>
</dbReference>
<evidence type="ECO:0000313" key="3">
    <source>
        <dbReference type="Proteomes" id="UP000011087"/>
    </source>
</evidence>
<dbReference type="PaxDb" id="55529-EKX50365"/>
<sequence>MGRKFGLLVSCTRFPGRRRSAAAWSMKRNSRELSMKPSTRSVTVDEESLAEIRRERYFGFDTQQYPFQDAVRSVLGIDESVPFGDLHQVTEWYVDNNNFRMSKFQKMWNADRDRSGRYLSVSEGDCKSYGVFDEIYHRFIREVVSKVMGGGALQFQRAPTLRVMVPAECGLDPRKSTTKMHTDMEYHHQPSEINFWLPLSPVWDTNSLWIESEPGKGDFHPIELEYGSFCRFYGNQCRHFTKPNLTQKTRVSLDFRVVSETSGGHDPSFRK</sequence>
<accession>L1JQB3</accession>
<evidence type="ECO:0008006" key="4">
    <source>
        <dbReference type="Google" id="ProtNLM"/>
    </source>
</evidence>
<proteinExistence type="predicted"/>
<dbReference type="OrthoDB" id="10260017at2759"/>
<dbReference type="Gene3D" id="2.60.120.620">
    <property type="entry name" value="q2cbj1_9rhob like domain"/>
    <property type="match status" value="1"/>
</dbReference>
<evidence type="ECO:0000313" key="2">
    <source>
        <dbReference type="EnsemblProtists" id="EKX50365"/>
    </source>
</evidence>
<dbReference type="AlphaFoldDB" id="L1JQB3"/>
<keyword evidence="3" id="KW-1185">Reference proteome</keyword>
<reference evidence="3" key="2">
    <citation type="submission" date="2012-11" db="EMBL/GenBank/DDBJ databases">
        <authorList>
            <person name="Kuo A."/>
            <person name="Curtis B.A."/>
            <person name="Tanifuji G."/>
            <person name="Burki F."/>
            <person name="Gruber A."/>
            <person name="Irimia M."/>
            <person name="Maruyama S."/>
            <person name="Arias M.C."/>
            <person name="Ball S.G."/>
            <person name="Gile G.H."/>
            <person name="Hirakawa Y."/>
            <person name="Hopkins J.F."/>
            <person name="Rensing S.A."/>
            <person name="Schmutz J."/>
            <person name="Symeonidi A."/>
            <person name="Elias M."/>
            <person name="Eveleigh R.J."/>
            <person name="Herman E.K."/>
            <person name="Klute M.J."/>
            <person name="Nakayama T."/>
            <person name="Obornik M."/>
            <person name="Reyes-Prieto A."/>
            <person name="Armbrust E.V."/>
            <person name="Aves S.J."/>
            <person name="Beiko R.G."/>
            <person name="Coutinho P."/>
            <person name="Dacks J.B."/>
            <person name="Durnford D.G."/>
            <person name="Fast N.M."/>
            <person name="Green B.R."/>
            <person name="Grisdale C."/>
            <person name="Hempe F."/>
            <person name="Henrissat B."/>
            <person name="Hoppner M.P."/>
            <person name="Ishida K.-I."/>
            <person name="Kim E."/>
            <person name="Koreny L."/>
            <person name="Kroth P.G."/>
            <person name="Liu Y."/>
            <person name="Malik S.-B."/>
            <person name="Maier U.G."/>
            <person name="McRose D."/>
            <person name="Mock T."/>
            <person name="Neilson J.A."/>
            <person name="Onodera N.T."/>
            <person name="Poole A.M."/>
            <person name="Pritham E.J."/>
            <person name="Richards T.A."/>
            <person name="Rocap G."/>
            <person name="Roy S.W."/>
            <person name="Sarai C."/>
            <person name="Schaack S."/>
            <person name="Shirato S."/>
            <person name="Slamovits C.H."/>
            <person name="Spencer D.F."/>
            <person name="Suzuki S."/>
            <person name="Worden A.Z."/>
            <person name="Zauner S."/>
            <person name="Barry K."/>
            <person name="Bell C."/>
            <person name="Bharti A.K."/>
            <person name="Crow J.A."/>
            <person name="Grimwood J."/>
            <person name="Kramer R."/>
            <person name="Lindquist E."/>
            <person name="Lucas S."/>
            <person name="Salamov A."/>
            <person name="McFadden G.I."/>
            <person name="Lane C.E."/>
            <person name="Keeling P.J."/>
            <person name="Gray M.W."/>
            <person name="Grigoriev I.V."/>
            <person name="Archibald J.M."/>
        </authorList>
    </citation>
    <scope>NUCLEOTIDE SEQUENCE</scope>
    <source>
        <strain evidence="3">CCMP2712</strain>
    </source>
</reference>
<dbReference type="OMA" id="FHTIRAH"/>
<name>L1JQB3_GUITC</name>
<evidence type="ECO:0000313" key="1">
    <source>
        <dbReference type="EMBL" id="EKX50365.1"/>
    </source>
</evidence>
<reference evidence="1 3" key="1">
    <citation type="journal article" date="2012" name="Nature">
        <title>Algal genomes reveal evolutionary mosaicism and the fate of nucleomorphs.</title>
        <authorList>
            <consortium name="DOE Joint Genome Institute"/>
            <person name="Curtis B.A."/>
            <person name="Tanifuji G."/>
            <person name="Burki F."/>
            <person name="Gruber A."/>
            <person name="Irimia M."/>
            <person name="Maruyama S."/>
            <person name="Arias M.C."/>
            <person name="Ball S.G."/>
            <person name="Gile G.H."/>
            <person name="Hirakawa Y."/>
            <person name="Hopkins J.F."/>
            <person name="Kuo A."/>
            <person name="Rensing S.A."/>
            <person name="Schmutz J."/>
            <person name="Symeonidi A."/>
            <person name="Elias M."/>
            <person name="Eveleigh R.J."/>
            <person name="Herman E.K."/>
            <person name="Klute M.J."/>
            <person name="Nakayama T."/>
            <person name="Obornik M."/>
            <person name="Reyes-Prieto A."/>
            <person name="Armbrust E.V."/>
            <person name="Aves S.J."/>
            <person name="Beiko R.G."/>
            <person name="Coutinho P."/>
            <person name="Dacks J.B."/>
            <person name="Durnford D.G."/>
            <person name="Fast N.M."/>
            <person name="Green B.R."/>
            <person name="Grisdale C.J."/>
            <person name="Hempel F."/>
            <person name="Henrissat B."/>
            <person name="Hoppner M.P."/>
            <person name="Ishida K."/>
            <person name="Kim E."/>
            <person name="Koreny L."/>
            <person name="Kroth P.G."/>
            <person name="Liu Y."/>
            <person name="Malik S.B."/>
            <person name="Maier U.G."/>
            <person name="McRose D."/>
            <person name="Mock T."/>
            <person name="Neilson J.A."/>
            <person name="Onodera N.T."/>
            <person name="Poole A.M."/>
            <person name="Pritham E.J."/>
            <person name="Richards T.A."/>
            <person name="Rocap G."/>
            <person name="Roy S.W."/>
            <person name="Sarai C."/>
            <person name="Schaack S."/>
            <person name="Shirato S."/>
            <person name="Slamovits C.H."/>
            <person name="Spencer D.F."/>
            <person name="Suzuki S."/>
            <person name="Worden A.Z."/>
            <person name="Zauner S."/>
            <person name="Barry K."/>
            <person name="Bell C."/>
            <person name="Bharti A.K."/>
            <person name="Crow J.A."/>
            <person name="Grimwood J."/>
            <person name="Kramer R."/>
            <person name="Lindquist E."/>
            <person name="Lucas S."/>
            <person name="Salamov A."/>
            <person name="McFadden G.I."/>
            <person name="Lane C.E."/>
            <person name="Keeling P.J."/>
            <person name="Gray M.W."/>
            <person name="Grigoriev I.V."/>
            <person name="Archibald J.M."/>
        </authorList>
    </citation>
    <scope>NUCLEOTIDE SEQUENCE</scope>
    <source>
        <strain evidence="1 3">CCMP2712</strain>
    </source>
</reference>
<dbReference type="EnsemblProtists" id="EKX50365">
    <property type="protein sequence ID" value="EKX50365"/>
    <property type="gene ID" value="GUITHDRAFT_104173"/>
</dbReference>
<organism evidence="1">
    <name type="scientific">Guillardia theta (strain CCMP2712)</name>
    <name type="common">Cryptophyte</name>
    <dbReference type="NCBI Taxonomy" id="905079"/>
    <lineage>
        <taxon>Eukaryota</taxon>
        <taxon>Cryptophyceae</taxon>
        <taxon>Pyrenomonadales</taxon>
        <taxon>Geminigeraceae</taxon>
        <taxon>Guillardia</taxon>
    </lineage>
</organism>
<reference evidence="2" key="3">
    <citation type="submission" date="2016-03" db="UniProtKB">
        <authorList>
            <consortium name="EnsemblProtists"/>
        </authorList>
    </citation>
    <scope>IDENTIFICATION</scope>
</reference>
<dbReference type="RefSeq" id="XP_005837345.1">
    <property type="nucleotide sequence ID" value="XM_005837288.1"/>
</dbReference>